<feature type="compositionally biased region" description="Acidic residues" evidence="1">
    <location>
        <begin position="468"/>
        <end position="480"/>
    </location>
</feature>
<dbReference type="AlphaFoldDB" id="A0A8H3US29"/>
<dbReference type="Proteomes" id="UP000490939">
    <property type="component" value="Unassembled WGS sequence"/>
</dbReference>
<dbReference type="PROSITE" id="PS50097">
    <property type="entry name" value="BTB"/>
    <property type="match status" value="1"/>
</dbReference>
<reference evidence="3 4" key="1">
    <citation type="submission" date="2019-07" db="EMBL/GenBank/DDBJ databases">
        <title>Venturia inaequalis Genome Resource.</title>
        <authorList>
            <person name="Lichtner F.J."/>
        </authorList>
    </citation>
    <scope>NUCLEOTIDE SEQUENCE [LARGE SCALE GENOMIC DNA]</scope>
    <source>
        <strain evidence="3 4">DMI_063113</strain>
    </source>
</reference>
<feature type="domain" description="BTB" evidence="2">
    <location>
        <begin position="268"/>
        <end position="353"/>
    </location>
</feature>
<proteinExistence type="predicted"/>
<protein>
    <recommendedName>
        <fullName evidence="2">BTB domain-containing protein</fullName>
    </recommendedName>
</protein>
<dbReference type="SUPFAM" id="SSF54695">
    <property type="entry name" value="POZ domain"/>
    <property type="match status" value="1"/>
</dbReference>
<keyword evidence="4" id="KW-1185">Reference proteome</keyword>
<feature type="region of interest" description="Disordered" evidence="1">
    <location>
        <begin position="465"/>
        <end position="493"/>
    </location>
</feature>
<evidence type="ECO:0000259" key="2">
    <source>
        <dbReference type="PROSITE" id="PS50097"/>
    </source>
</evidence>
<gene>
    <name evidence="3" type="ORF">EG327_008687</name>
</gene>
<evidence type="ECO:0000256" key="1">
    <source>
        <dbReference type="SAM" id="MobiDB-lite"/>
    </source>
</evidence>
<dbReference type="EMBL" id="WNWR01000550">
    <property type="protein sequence ID" value="KAE9974745.1"/>
    <property type="molecule type" value="Genomic_DNA"/>
</dbReference>
<dbReference type="CDD" id="cd18186">
    <property type="entry name" value="BTB_POZ_ZBTB_KLHL-like"/>
    <property type="match status" value="1"/>
</dbReference>
<evidence type="ECO:0000313" key="4">
    <source>
        <dbReference type="Proteomes" id="UP000490939"/>
    </source>
</evidence>
<sequence length="552" mass="63403">MLQAAQSRDDAQLGPISSLPLEIRQIIFDHTLPCFKHPEDSGLGYMLDPLIEADFRKQRDEFKPRIKLLREYGEEETGAEWLDSVERKFKIEWETCMSGMIEKDAEAWYKWWHNGLSGERRKWNIYTHFKKVTESVRIGLVQTAMSAPRMDAATDVHGTRTGSEYANDRSQFREEAIRKVLGYFRYARLEMIAGISRTREPMVQVLVEGADKRKAEDRILQLRDWESSCPTREFGERIGLRSKSLDGGEQVNAPSLVWQDKTEHDWKKTITVIVGGTTPEGAKLISCEFDNSFHKKYTVHETIIRAESPFFEAALSKEWKESEERVVRLPEQYPEAFDIYMRWIYSGKLILEGRGLGPGDGYSKLAYVLSTAYVLGDVLQDSDFKDAVTDGLFETMSVESEDQCIPTCQVKFLFGNTLRGAPICRLLVDWFVMKISIRELSNELYEKWFTVEFLQALIKRMKDKDEGTFDESSGEEDSDDRQEPATLEGGFDWNTGPRMPPVDVIVTPEESVWDSPSTNSTCRYHGHGKDRPCYKVRFGIGRPTKAARDCVD</sequence>
<dbReference type="Gene3D" id="3.30.710.10">
    <property type="entry name" value="Potassium Channel Kv1.1, Chain A"/>
    <property type="match status" value="1"/>
</dbReference>
<name>A0A8H3US29_VENIN</name>
<dbReference type="InterPro" id="IPR000210">
    <property type="entry name" value="BTB/POZ_dom"/>
</dbReference>
<dbReference type="PANTHER" id="PTHR47843:SF2">
    <property type="entry name" value="BTB DOMAIN-CONTAINING PROTEIN"/>
    <property type="match status" value="1"/>
</dbReference>
<accession>A0A8H3US29</accession>
<dbReference type="Pfam" id="PF00651">
    <property type="entry name" value="BTB"/>
    <property type="match status" value="1"/>
</dbReference>
<organism evidence="3 4">
    <name type="scientific">Venturia inaequalis</name>
    <name type="common">Apple scab fungus</name>
    <dbReference type="NCBI Taxonomy" id="5025"/>
    <lineage>
        <taxon>Eukaryota</taxon>
        <taxon>Fungi</taxon>
        <taxon>Dikarya</taxon>
        <taxon>Ascomycota</taxon>
        <taxon>Pezizomycotina</taxon>
        <taxon>Dothideomycetes</taxon>
        <taxon>Pleosporomycetidae</taxon>
        <taxon>Venturiales</taxon>
        <taxon>Venturiaceae</taxon>
        <taxon>Venturia</taxon>
    </lineage>
</organism>
<comment type="caution">
    <text evidence="3">The sequence shown here is derived from an EMBL/GenBank/DDBJ whole genome shotgun (WGS) entry which is preliminary data.</text>
</comment>
<dbReference type="PANTHER" id="PTHR47843">
    <property type="entry name" value="BTB DOMAIN-CONTAINING PROTEIN-RELATED"/>
    <property type="match status" value="1"/>
</dbReference>
<evidence type="ECO:0000313" key="3">
    <source>
        <dbReference type="EMBL" id="KAE9974745.1"/>
    </source>
</evidence>
<dbReference type="InterPro" id="IPR011333">
    <property type="entry name" value="SKP1/BTB/POZ_sf"/>
</dbReference>